<evidence type="ECO:0000313" key="3">
    <source>
        <dbReference type="Proteomes" id="UP001595892"/>
    </source>
</evidence>
<feature type="region of interest" description="Disordered" evidence="1">
    <location>
        <begin position="53"/>
        <end position="73"/>
    </location>
</feature>
<keyword evidence="3" id="KW-1185">Reference proteome</keyword>
<comment type="caution">
    <text evidence="2">The sequence shown here is derived from an EMBL/GenBank/DDBJ whole genome shotgun (WGS) entry which is preliminary data.</text>
</comment>
<dbReference type="Proteomes" id="UP001595892">
    <property type="component" value="Unassembled WGS sequence"/>
</dbReference>
<organism evidence="2 3">
    <name type="scientific">Coralloluteibacterium thermophilum</name>
    <dbReference type="NCBI Taxonomy" id="2707049"/>
    <lineage>
        <taxon>Bacteria</taxon>
        <taxon>Pseudomonadati</taxon>
        <taxon>Pseudomonadota</taxon>
        <taxon>Gammaproteobacteria</taxon>
        <taxon>Lysobacterales</taxon>
        <taxon>Lysobacteraceae</taxon>
        <taxon>Coralloluteibacterium</taxon>
    </lineage>
</organism>
<reference evidence="3" key="1">
    <citation type="journal article" date="2019" name="Int. J. Syst. Evol. Microbiol.">
        <title>The Global Catalogue of Microorganisms (GCM) 10K type strain sequencing project: providing services to taxonomists for standard genome sequencing and annotation.</title>
        <authorList>
            <consortium name="The Broad Institute Genomics Platform"/>
            <consortium name="The Broad Institute Genome Sequencing Center for Infectious Disease"/>
            <person name="Wu L."/>
            <person name="Ma J."/>
        </authorList>
    </citation>
    <scope>NUCLEOTIDE SEQUENCE [LARGE SCALE GENOMIC DNA]</scope>
    <source>
        <strain evidence="3">CGMCC 1.13574</strain>
    </source>
</reference>
<accession>A0ABV9NS83</accession>
<evidence type="ECO:0000313" key="2">
    <source>
        <dbReference type="EMBL" id="MFC4729874.1"/>
    </source>
</evidence>
<name>A0ABV9NS83_9GAMM</name>
<dbReference type="RefSeq" id="WP_377006125.1">
    <property type="nucleotide sequence ID" value="NZ_JBHSGG010000070.1"/>
</dbReference>
<evidence type="ECO:0000256" key="1">
    <source>
        <dbReference type="SAM" id="MobiDB-lite"/>
    </source>
</evidence>
<protein>
    <submittedName>
        <fullName evidence="2">DUF6683 family protein</fullName>
    </submittedName>
</protein>
<sequence length="246" mass="26532">MHPLSSAGLTGILLVVGVAGTCHAQSTPMVLDPSFYSNAAALSITNRRLAERAVQRDGGSAPHETEREAATPASLDFVRDPAVTAAVRDAMLERTRRSNPAAAAEFDRSTRESDYVSAFDDMVGEYGYRSTNVADVAAAQLVVSWMIVNGTPEPSPAQFELVRRQMERRLLDDARLARAEDAAKQAVADEMLFRSVMLAAARTHLERNPDPTVSRAFAASVRNMMREQAGLDVLGLALARDGFAGL</sequence>
<gene>
    <name evidence="2" type="ORF">ACFO3Q_17060</name>
</gene>
<dbReference type="EMBL" id="JBHSGG010000070">
    <property type="protein sequence ID" value="MFC4729874.1"/>
    <property type="molecule type" value="Genomic_DNA"/>
</dbReference>
<dbReference type="Pfam" id="PF20388">
    <property type="entry name" value="DUF6683"/>
    <property type="match status" value="1"/>
</dbReference>
<proteinExistence type="predicted"/>
<dbReference type="InterPro" id="IPR046505">
    <property type="entry name" value="DUF6683"/>
</dbReference>